<protein>
    <submittedName>
        <fullName evidence="7">Uncharacterized protein</fullName>
    </submittedName>
</protein>
<dbReference type="AlphaFoldDB" id="A0A835DBQ7"/>
<comment type="subcellular location">
    <subcellularLocation>
        <location evidence="1">Plastid</location>
        <location evidence="1">Chloroplast stroma</location>
    </subcellularLocation>
</comment>
<dbReference type="EMBL" id="JABCRI010000014">
    <property type="protein sequence ID" value="KAF8394354.1"/>
    <property type="molecule type" value="Genomic_DNA"/>
</dbReference>
<keyword evidence="2" id="KW-0150">Chloroplast</keyword>
<reference evidence="7 8" key="1">
    <citation type="submission" date="2020-04" db="EMBL/GenBank/DDBJ databases">
        <title>Plant Genome Project.</title>
        <authorList>
            <person name="Zhang R.-G."/>
        </authorList>
    </citation>
    <scope>NUCLEOTIDE SEQUENCE [LARGE SCALE GENOMIC DNA]</scope>
    <source>
        <strain evidence="7">YNK0</strain>
        <tissue evidence="7">Leaf</tissue>
    </source>
</reference>
<dbReference type="GO" id="GO:2001070">
    <property type="term" value="F:starch binding"/>
    <property type="evidence" value="ECO:0007669"/>
    <property type="project" value="TreeGrafter"/>
</dbReference>
<feature type="region of interest" description="Disordered" evidence="6">
    <location>
        <begin position="136"/>
        <end position="234"/>
    </location>
</feature>
<dbReference type="OrthoDB" id="343842at2759"/>
<dbReference type="GO" id="GO:0043036">
    <property type="term" value="C:starch grain"/>
    <property type="evidence" value="ECO:0007669"/>
    <property type="project" value="TreeGrafter"/>
</dbReference>
<evidence type="ECO:0000313" key="7">
    <source>
        <dbReference type="EMBL" id="KAF8394354.1"/>
    </source>
</evidence>
<dbReference type="Proteomes" id="UP000655225">
    <property type="component" value="Unassembled WGS sequence"/>
</dbReference>
<accession>A0A835DBQ7</accession>
<dbReference type="GO" id="GO:2000904">
    <property type="term" value="P:regulation of starch metabolic process"/>
    <property type="evidence" value="ECO:0007669"/>
    <property type="project" value="TreeGrafter"/>
</dbReference>
<dbReference type="InterPro" id="IPR052495">
    <property type="entry name" value="Alpha-glucan_binding_chloro"/>
</dbReference>
<dbReference type="PANTHER" id="PTHR34113">
    <property type="entry name" value="INACTIVE PURPLE ACID PHOSPHATASE-LIKE PROTEIN"/>
    <property type="match status" value="1"/>
</dbReference>
<name>A0A835DBQ7_TETSI</name>
<keyword evidence="4" id="KW-0809">Transit peptide</keyword>
<evidence type="ECO:0000313" key="8">
    <source>
        <dbReference type="Proteomes" id="UP000655225"/>
    </source>
</evidence>
<dbReference type="PANTHER" id="PTHR34113:SF2">
    <property type="entry name" value="PROTEIN LIKE EARLY STARVATION, CHLOROPLASTIC"/>
    <property type="match status" value="1"/>
</dbReference>
<dbReference type="GO" id="GO:0009570">
    <property type="term" value="C:chloroplast stroma"/>
    <property type="evidence" value="ECO:0007669"/>
    <property type="project" value="UniProtKB-SubCell"/>
</dbReference>
<dbReference type="GO" id="GO:0005982">
    <property type="term" value="P:starch metabolic process"/>
    <property type="evidence" value="ECO:0007669"/>
    <property type="project" value="TreeGrafter"/>
</dbReference>
<evidence type="ECO:0000256" key="1">
    <source>
        <dbReference type="ARBA" id="ARBA00004470"/>
    </source>
</evidence>
<evidence type="ECO:0000256" key="2">
    <source>
        <dbReference type="ARBA" id="ARBA00022528"/>
    </source>
</evidence>
<evidence type="ECO:0000256" key="3">
    <source>
        <dbReference type="ARBA" id="ARBA00022640"/>
    </source>
</evidence>
<organism evidence="7 8">
    <name type="scientific">Tetracentron sinense</name>
    <name type="common">Spur-leaf</name>
    <dbReference type="NCBI Taxonomy" id="13715"/>
    <lineage>
        <taxon>Eukaryota</taxon>
        <taxon>Viridiplantae</taxon>
        <taxon>Streptophyta</taxon>
        <taxon>Embryophyta</taxon>
        <taxon>Tracheophyta</taxon>
        <taxon>Spermatophyta</taxon>
        <taxon>Magnoliopsida</taxon>
        <taxon>Trochodendrales</taxon>
        <taxon>Trochodendraceae</taxon>
        <taxon>Tetracentron</taxon>
    </lineage>
</organism>
<comment type="similarity">
    <text evidence="5">Belongs to the ESV1 family.</text>
</comment>
<proteinExistence type="inferred from homology"/>
<dbReference type="OMA" id="KGDEWHE"/>
<sequence length="578" mass="65450">MALHFSACSRANLRTLLLPPHMKRQHLHVSTTVCPGKLRGTAGRSSGIRVSNEDSYPDTWKNAMDSERKEIEFQKIVENSGGIDEEEEEESPDALEWKTDQFKKILEVPKEERDRIQRMQVIDRASAAIAAARALLEESSTSSPKEASVDLTPSGSDFSKPQSNGEMGVQAGGMQGGNLLVPQSGTSGLGTPGPDFWSWTPPQDSNRNSEDTSKLQTTRKPTSDPIPTKSLMEKEQSVGFLSIPFESTISGSNQNPPLPPLQSFVDIKKMDLPNSNSGPPSHELGEQFSTHAAEAADALDKVSEMSSYGVNPDGSRWWKETGIEQRPDGVVCRWTLTRGVSSDEHVEWEEKFWEAADQFDYKELGSEKSGRDAGGNVWREYWKESMWQDIRSGLVHVEKTADKWGNNGKGDEWHEKWWEHYDATGQAEKCAHKWCSIDPNTPLEAGHAHVWHERWGEEYDGQGGSMKYTDKWAERLEGDGWTKWGDKWDENFDPNGHGVKQGETWWEGKQGERWNRTWGERHNGTGWVHKYGKSSSGEHWDTHVKQDTWYERYPHFGFEHCIDHSVQLHEVRKPSETS</sequence>
<evidence type="ECO:0000256" key="6">
    <source>
        <dbReference type="SAM" id="MobiDB-lite"/>
    </source>
</evidence>
<keyword evidence="3" id="KW-0934">Plastid</keyword>
<keyword evidence="8" id="KW-1185">Reference proteome</keyword>
<feature type="compositionally biased region" description="Polar residues" evidence="6">
    <location>
        <begin position="151"/>
        <end position="165"/>
    </location>
</feature>
<comment type="caution">
    <text evidence="7">The sequence shown here is derived from an EMBL/GenBank/DDBJ whole genome shotgun (WGS) entry which is preliminary data.</text>
</comment>
<gene>
    <name evidence="7" type="ORF">HHK36_020562</name>
</gene>
<evidence type="ECO:0000256" key="5">
    <source>
        <dbReference type="ARBA" id="ARBA00038237"/>
    </source>
</evidence>
<evidence type="ECO:0000256" key="4">
    <source>
        <dbReference type="ARBA" id="ARBA00022946"/>
    </source>
</evidence>